<name>A0A401FPD2_9LACO</name>
<dbReference type="RefSeq" id="WP_261341449.1">
    <property type="nucleotide sequence ID" value="NZ_BEXA01000008.1"/>
</dbReference>
<evidence type="ECO:0000313" key="1">
    <source>
        <dbReference type="EMBL" id="GAY74240.1"/>
    </source>
</evidence>
<gene>
    <name evidence="1" type="ORF">NBRC111893_2386</name>
</gene>
<dbReference type="Proteomes" id="UP000286974">
    <property type="component" value="Unassembled WGS sequence"/>
</dbReference>
<comment type="caution">
    <text evidence="1">The sequence shown here is derived from an EMBL/GenBank/DDBJ whole genome shotgun (WGS) entry which is preliminary data.</text>
</comment>
<dbReference type="InterPro" id="IPR008840">
    <property type="entry name" value="Sipho_Gp157"/>
</dbReference>
<dbReference type="Pfam" id="PF05565">
    <property type="entry name" value="Sipho_Gp157"/>
    <property type="match status" value="1"/>
</dbReference>
<evidence type="ECO:0000313" key="2">
    <source>
        <dbReference type="Proteomes" id="UP000286974"/>
    </source>
</evidence>
<sequence>MTDAGVSELYTENYHVEFGRKSEKVIVDEKKLPVDYMSEKISYTPNKAKIKADIKAGKTINGASLESNRGLKIL</sequence>
<keyword evidence="2" id="KW-1185">Reference proteome</keyword>
<reference evidence="1 2" key="1">
    <citation type="submission" date="2017-11" db="EMBL/GenBank/DDBJ databases">
        <title>Draft Genome Sequence of Lactobacillus curieae NBRC 111893 isolated from Koso, a Japanese sugar-Vegetable Fermented Beverage.</title>
        <authorList>
            <person name="Chiou T.Y."/>
            <person name="Oshima K."/>
            <person name="Suda W."/>
            <person name="Hattori M."/>
            <person name="Takahashi T."/>
        </authorList>
    </citation>
    <scope>NUCLEOTIDE SEQUENCE [LARGE SCALE GENOMIC DNA]</scope>
    <source>
        <strain evidence="1 2">NBRC111893</strain>
    </source>
</reference>
<accession>A0A401FPD2</accession>
<organism evidence="1 2">
    <name type="scientific">Lentilactobacillus kosonis</name>
    <dbReference type="NCBI Taxonomy" id="2810561"/>
    <lineage>
        <taxon>Bacteria</taxon>
        <taxon>Bacillati</taxon>
        <taxon>Bacillota</taxon>
        <taxon>Bacilli</taxon>
        <taxon>Lactobacillales</taxon>
        <taxon>Lactobacillaceae</taxon>
        <taxon>Lentilactobacillus</taxon>
    </lineage>
</organism>
<dbReference type="AlphaFoldDB" id="A0A401FPD2"/>
<protein>
    <submittedName>
        <fullName evidence="1">Uncharacterized protein</fullName>
    </submittedName>
</protein>
<proteinExistence type="predicted"/>
<dbReference type="EMBL" id="BEXA01000008">
    <property type="protein sequence ID" value="GAY74240.1"/>
    <property type="molecule type" value="Genomic_DNA"/>
</dbReference>